<dbReference type="EMBL" id="MW580849">
    <property type="protein sequence ID" value="QRM16371.1"/>
    <property type="molecule type" value="Genomic_DNA"/>
</dbReference>
<dbReference type="RefSeq" id="YP_003358217.1">
    <property type="nucleotide sequence ID" value="NC_013668.3"/>
</dbReference>
<organism evidence="4">
    <name type="scientific">Anguillid herpesvirus 1</name>
    <dbReference type="NCBI Taxonomy" id="150286"/>
    <lineage>
        <taxon>Viruses</taxon>
        <taxon>Duplodnaviria</taxon>
        <taxon>Heunggongvirae</taxon>
        <taxon>Peploviricota</taxon>
        <taxon>Herviviricetes</taxon>
        <taxon>Herpesvirales</taxon>
        <taxon>Alloherpesviridae</taxon>
        <taxon>Cyvirus</taxon>
        <taxon>Cyvirus anguillidallo1</taxon>
    </lineage>
</organism>
<dbReference type="EMBL" id="MW580853">
    <property type="protein sequence ID" value="QRM16893.1"/>
    <property type="molecule type" value="Genomic_DNA"/>
</dbReference>
<sequence length="149" mass="16709">MWSCKLVYSLLGLVILLLPIGFAIKVWLAPLKQAIAQQAREEVWQQRLGAHYLPSWASTIINGDRAGQIATDSNDSFLARRSVAHEIEEVTIFLGVLGGLILLCALAGLYVYCHRKHHPKEKTRSLEEVTNLLTEHIDALNSNLKIIRL</sequence>
<keyword evidence="10" id="KW-1185">Reference proteome</keyword>
<reference evidence="4" key="3">
    <citation type="journal article" date="2021" name="Microorganisms">
        <title>Genomes of Anguillid Herpesvirus 1 Strains Reveal Evolutionary Disparities and Low Genetic Diversity in the Genus Cyprinivirus.</title>
        <authorList>
            <person name="Donohoe O."/>
            <person name="Zhang H."/>
            <person name="Delrez N."/>
            <person name="Gao Y."/>
            <person name="Suarez N.M."/>
            <person name="Davison A.J."/>
            <person name="Vanderplasschen A."/>
        </authorList>
    </citation>
    <scope>NUCLEOTIDE SEQUENCE</scope>
    <source>
        <strain evidence="3">500138</strain>
        <strain evidence="5">DK-200249</strain>
        <strain evidence="4">DK-2008-50-66-1</strain>
        <strain evidence="6">DK-205223-2</strain>
        <strain evidence="7">DK-206116-1</strain>
        <strain evidence="8">HVA 486123</strain>
        <strain evidence="9">UK N080</strain>
    </source>
</reference>
<evidence type="ECO:0000313" key="9">
    <source>
        <dbReference type="EMBL" id="QRM17155.1"/>
    </source>
</evidence>
<keyword evidence="1" id="KW-0472">Membrane</keyword>
<evidence type="ECO:0000313" key="6">
    <source>
        <dbReference type="EMBL" id="QRM16763.1"/>
    </source>
</evidence>
<evidence type="ECO:0000313" key="5">
    <source>
        <dbReference type="EMBL" id="QRM16630.1"/>
    </source>
</evidence>
<evidence type="ECO:0000256" key="1">
    <source>
        <dbReference type="SAM" id="Phobius"/>
    </source>
</evidence>
<accession>D2E8C9</accession>
<evidence type="ECO:0000313" key="2">
    <source>
        <dbReference type="EMBL" id="ADA57841.1"/>
    </source>
</evidence>
<dbReference type="KEGG" id="vg:8683510"/>
<evidence type="ECO:0000313" key="10">
    <source>
        <dbReference type="Proteomes" id="UP000011239"/>
    </source>
</evidence>
<gene>
    <name evidence="4" type="primary">ORF78</name>
    <name evidence="2" type="ORF">AngHV1_ORF78</name>
</gene>
<evidence type="ECO:0000313" key="8">
    <source>
        <dbReference type="EMBL" id="QRM17024.1"/>
    </source>
</evidence>
<reference evidence="2 10" key="1">
    <citation type="journal article" date="2010" name="J. Gen. Virol.">
        <title>Complete genome sequence and taxonomic position of anguillid herpesvirus 1.</title>
        <authorList>
            <person name="van Beurden S.J."/>
            <person name="Bossers A."/>
            <person name="Voorbergen-Laarman M.H."/>
            <person name="Haenen O.L."/>
            <person name="Peters S."/>
            <person name="Abma-Henkens M.H."/>
            <person name="Peeters B.P."/>
            <person name="Rottier P.J."/>
            <person name="Engelsma M.Y."/>
        </authorList>
    </citation>
    <scope>NUCLEOTIDE SEQUENCE [LARGE SCALE GENOMIC DNA]</scope>
    <source>
        <strain evidence="2">500138</strain>
        <strain evidence="10">Isolate Anguilla anguilla/Netherlands/500138/1998</strain>
    </source>
</reference>
<dbReference type="Proteomes" id="UP000011239">
    <property type="component" value="Segment"/>
</dbReference>
<protein>
    <submittedName>
        <fullName evidence="4">Membrane protein ORF78</fullName>
    </submittedName>
</protein>
<reference evidence="4" key="4">
    <citation type="submission" date="2021-02" db="EMBL/GenBank/DDBJ databases">
        <authorList>
            <person name="Vanderplasschen A.F.C."/>
            <person name="Davison A.J."/>
        </authorList>
    </citation>
    <scope>NUCLEOTIDE SEQUENCE</scope>
    <source>
        <strain evidence="3">500138</strain>
        <strain evidence="5">DK-200249</strain>
        <strain evidence="4">DK-2008-50-66-1</strain>
        <strain evidence="6">DK-205223-2</strain>
        <strain evidence="7">DK-206116-1</strain>
        <strain evidence="8">HVA 486123</strain>
        <strain evidence="9">UK N080</strain>
    </source>
</reference>
<dbReference type="EMBL" id="FJ940765">
    <property type="protein sequence ID" value="ADA57841.1"/>
    <property type="molecule type" value="Genomic_DNA"/>
</dbReference>
<reference evidence="2" key="2">
    <citation type="submission" date="2012-05" db="EMBL/GenBank/DDBJ databases">
        <authorList>
            <person name="van Beurden S.J."/>
            <person name="Gatherer D."/>
            <person name="Tuzi K."/>
            <person name="Herzyk P."/>
            <person name="Galbraith J."/>
            <person name="Peeters B.P.H."/>
            <person name="Rottier P.J.M."/>
            <person name="Engelsma M.Y."/>
            <person name="Davison A.J."/>
        </authorList>
    </citation>
    <scope>NUCLEOTIDE SEQUENCE</scope>
    <source>
        <strain evidence="2">500138</strain>
    </source>
</reference>
<accession>A0A1J0REM6</accession>
<dbReference type="GeneID" id="8683510"/>
<evidence type="ECO:0000313" key="7">
    <source>
        <dbReference type="EMBL" id="QRM16893.1"/>
    </source>
</evidence>
<dbReference type="EMBL" id="MW580852">
    <property type="protein sequence ID" value="QRM16763.1"/>
    <property type="molecule type" value="Genomic_DNA"/>
</dbReference>
<evidence type="ECO:0000313" key="4">
    <source>
        <dbReference type="EMBL" id="QRM16499.1"/>
    </source>
</evidence>
<dbReference type="EMBL" id="MW580850">
    <property type="protein sequence ID" value="QRM16499.1"/>
    <property type="molecule type" value="Genomic_DNA"/>
</dbReference>
<dbReference type="EMBL" id="MW580854">
    <property type="protein sequence ID" value="QRM17024.1"/>
    <property type="molecule type" value="Genomic_DNA"/>
</dbReference>
<name>A0A1J0REM6_9VIRU</name>
<keyword evidence="1" id="KW-0812">Transmembrane</keyword>
<proteinExistence type="predicted"/>
<keyword evidence="1" id="KW-1133">Transmembrane helix</keyword>
<evidence type="ECO:0000313" key="3">
    <source>
        <dbReference type="EMBL" id="QRM16371.1"/>
    </source>
</evidence>
<feature type="transmembrane region" description="Helical" evidence="1">
    <location>
        <begin position="90"/>
        <end position="112"/>
    </location>
</feature>
<dbReference type="EMBL" id="MW580851">
    <property type="protein sequence ID" value="QRM16630.1"/>
    <property type="molecule type" value="Genomic_DNA"/>
</dbReference>
<dbReference type="EMBL" id="MW580855">
    <property type="protein sequence ID" value="QRM17155.1"/>
    <property type="molecule type" value="Genomic_DNA"/>
</dbReference>